<dbReference type="SUPFAM" id="SSF48264">
    <property type="entry name" value="Cytochrome P450"/>
    <property type="match status" value="1"/>
</dbReference>
<sequence>MIRTIKSGEAQRPLPPGPRLPSPVQTAIFTWKRQLWASRLREKYGDVVALKVFPWGPVILVFKAEYIGAMFGSPPSRFHGGEGNRVLVPVFGEHALITSDGDQHRRLRKTLAPLFGKAAVRGYQDAVRELTERELERWPIGRPFKSLDRCRVLILDIIWRVIFGLDDSPDDGRLRRLVGRLPVVDLVILMGLNSPRARRFGPWRRAAKMLDRMDALLYEAIERRKAAPDLPQRTDVLSRLISLEGAERLRPVEIRDQVVTLLFAGHEPTATALAWTLHELARNPRVASDATRAALINDSAYLEAVVKESLRRRPAIFESIWTLAEDVELAGLRLTKGATVMPMLGVVHSDPANYRAPDEFRPERFLEDEIPPHAFIPFGGGARRCIGAHLSVMQATEVLRVLLSSRVITTDLDKPEEPVARNVTISPGEGARIIVRPLAEIRREPS</sequence>
<comment type="cofactor">
    <cofactor evidence="1">
        <name>heme</name>
        <dbReference type="ChEBI" id="CHEBI:30413"/>
    </cofactor>
</comment>
<evidence type="ECO:0000256" key="3">
    <source>
        <dbReference type="RuleBase" id="RU000461"/>
    </source>
</evidence>
<dbReference type="EMBL" id="JAMQAW010000007">
    <property type="protein sequence ID" value="MCM2388275.1"/>
    <property type="molecule type" value="Genomic_DNA"/>
</dbReference>
<gene>
    <name evidence="5" type="ORF">NBG84_08170</name>
</gene>
<dbReference type="CDD" id="cd11053">
    <property type="entry name" value="CYP110-like"/>
    <property type="match status" value="1"/>
</dbReference>
<protein>
    <submittedName>
        <fullName evidence="5">Cytochrome P450</fullName>
    </submittedName>
</protein>
<dbReference type="InterPro" id="IPR001128">
    <property type="entry name" value="Cyt_P450"/>
</dbReference>
<reference evidence="5" key="1">
    <citation type="submission" date="2022-06" db="EMBL/GenBank/DDBJ databases">
        <title>Genome public.</title>
        <authorList>
            <person name="Sun Q."/>
        </authorList>
    </citation>
    <scope>NUCLEOTIDE SEQUENCE</scope>
    <source>
        <strain evidence="5">CWNU-1</strain>
    </source>
</reference>
<evidence type="ECO:0000313" key="5">
    <source>
        <dbReference type="EMBL" id="MCM2388275.1"/>
    </source>
</evidence>
<dbReference type="Gene3D" id="1.10.630.10">
    <property type="entry name" value="Cytochrome P450"/>
    <property type="match status" value="1"/>
</dbReference>
<evidence type="ECO:0000256" key="4">
    <source>
        <dbReference type="SAM" id="MobiDB-lite"/>
    </source>
</evidence>
<dbReference type="InterPro" id="IPR017972">
    <property type="entry name" value="Cyt_P450_CS"/>
</dbReference>
<evidence type="ECO:0000256" key="2">
    <source>
        <dbReference type="ARBA" id="ARBA00010617"/>
    </source>
</evidence>
<keyword evidence="3" id="KW-0560">Oxidoreductase</keyword>
<keyword evidence="3" id="KW-0503">Monooxygenase</keyword>
<dbReference type="InterPro" id="IPR002401">
    <property type="entry name" value="Cyt_P450_E_grp-I"/>
</dbReference>
<keyword evidence="3" id="KW-0349">Heme</keyword>
<keyword evidence="6" id="KW-1185">Reference proteome</keyword>
<dbReference type="InterPro" id="IPR036396">
    <property type="entry name" value="Cyt_P450_sf"/>
</dbReference>
<proteinExistence type="inferred from homology"/>
<keyword evidence="3" id="KW-0408">Iron</keyword>
<dbReference type="PRINTS" id="PR00385">
    <property type="entry name" value="P450"/>
</dbReference>
<dbReference type="RefSeq" id="WP_250918795.1">
    <property type="nucleotide sequence ID" value="NZ_JAMQAW010000007.1"/>
</dbReference>
<accession>A0ABT0UIK5</accession>
<keyword evidence="3" id="KW-0479">Metal-binding</keyword>
<dbReference type="PROSITE" id="PS00086">
    <property type="entry name" value="CYTOCHROME_P450"/>
    <property type="match status" value="1"/>
</dbReference>
<name>A0ABT0UIK5_9ACTN</name>
<dbReference type="Pfam" id="PF00067">
    <property type="entry name" value="p450"/>
    <property type="match status" value="1"/>
</dbReference>
<dbReference type="Proteomes" id="UP001431429">
    <property type="component" value="Unassembled WGS sequence"/>
</dbReference>
<comment type="similarity">
    <text evidence="2 3">Belongs to the cytochrome P450 family.</text>
</comment>
<comment type="caution">
    <text evidence="5">The sequence shown here is derived from an EMBL/GenBank/DDBJ whole genome shotgun (WGS) entry which is preliminary data.</text>
</comment>
<feature type="region of interest" description="Disordered" evidence="4">
    <location>
        <begin position="1"/>
        <end position="21"/>
    </location>
</feature>
<dbReference type="PRINTS" id="PR00463">
    <property type="entry name" value="EP450I"/>
</dbReference>
<organism evidence="5 6">
    <name type="scientific">Streptomyces albipurpureus</name>
    <dbReference type="NCBI Taxonomy" id="2897419"/>
    <lineage>
        <taxon>Bacteria</taxon>
        <taxon>Bacillati</taxon>
        <taxon>Actinomycetota</taxon>
        <taxon>Actinomycetes</taxon>
        <taxon>Kitasatosporales</taxon>
        <taxon>Streptomycetaceae</taxon>
        <taxon>Streptomyces</taxon>
    </lineage>
</organism>
<evidence type="ECO:0000256" key="1">
    <source>
        <dbReference type="ARBA" id="ARBA00001971"/>
    </source>
</evidence>
<dbReference type="PANTHER" id="PTHR24305">
    <property type="entry name" value="CYTOCHROME P450"/>
    <property type="match status" value="1"/>
</dbReference>
<dbReference type="PANTHER" id="PTHR24305:SF166">
    <property type="entry name" value="CYTOCHROME P450 12A4, MITOCHONDRIAL-RELATED"/>
    <property type="match status" value="1"/>
</dbReference>
<evidence type="ECO:0000313" key="6">
    <source>
        <dbReference type="Proteomes" id="UP001431429"/>
    </source>
</evidence>
<dbReference type="InterPro" id="IPR050121">
    <property type="entry name" value="Cytochrome_P450_monoxygenase"/>
</dbReference>